<dbReference type="SUPFAM" id="SSF48371">
    <property type="entry name" value="ARM repeat"/>
    <property type="match status" value="1"/>
</dbReference>
<dbReference type="InterPro" id="IPR016024">
    <property type="entry name" value="ARM-type_fold"/>
</dbReference>
<feature type="transmembrane region" description="Helical" evidence="9">
    <location>
        <begin position="301"/>
        <end position="321"/>
    </location>
</feature>
<dbReference type="EMBL" id="MRWE01000031">
    <property type="protein sequence ID" value="ORJ24329.1"/>
    <property type="molecule type" value="Genomic_DNA"/>
</dbReference>
<feature type="transmembrane region" description="Helical" evidence="9">
    <location>
        <begin position="385"/>
        <end position="402"/>
    </location>
</feature>
<keyword evidence="10" id="KW-0732">Signal</keyword>
<dbReference type="PANTHER" id="PTHR11795">
    <property type="entry name" value="BRANCHED-CHAIN AMINO ACID TRANSPORT SYSTEM PERMEASE PROTEIN LIVH"/>
    <property type="match status" value="1"/>
</dbReference>
<dbReference type="Pfam" id="PF02653">
    <property type="entry name" value="BPD_transp_2"/>
    <property type="match status" value="1"/>
</dbReference>
<dbReference type="STRING" id="1646377.BS640_16925"/>
<dbReference type="InterPro" id="IPR052157">
    <property type="entry name" value="BCAA_transport_permease"/>
</dbReference>
<evidence type="ECO:0000256" key="9">
    <source>
        <dbReference type="SAM" id="Phobius"/>
    </source>
</evidence>
<evidence type="ECO:0000256" key="7">
    <source>
        <dbReference type="ARBA" id="ARBA00023136"/>
    </source>
</evidence>
<keyword evidence="2" id="KW-0813">Transport</keyword>
<evidence type="ECO:0000256" key="2">
    <source>
        <dbReference type="ARBA" id="ARBA00022448"/>
    </source>
</evidence>
<evidence type="ECO:0000256" key="6">
    <source>
        <dbReference type="ARBA" id="ARBA00022989"/>
    </source>
</evidence>
<feature type="chain" id="PRO_5010852277" evidence="10">
    <location>
        <begin position="32"/>
        <end position="534"/>
    </location>
</feature>
<sequence length="534" mass="57305">MKLLPFPRLRLGLTPGLRTLTFLLCCLPLWAKAGPADDFAAASRSEQATLLQQWATDPQPERLPLLEALKQEDVVIDEAHHAFIRQGDTLAPLEGAAKPQGDVKAVWLNNRLRNLITNALSAHRLVSKDSAVRLQAAKSLQREAQADQLPLLTKRLALEQDATVHAALSIALANLQLSDPNPQVRLRAVELLGESSDPDTQGHLQPLTDPKVETDVTVRTAALVSLKAVQHRLMIGDWLGQAFTGLSLGSILLLAALGLAITYGLLGVINMAHGEMLMLGSYSTYMVQSFFQHYAPGLLAIYPLVALPVAFFITSGVGMLLERSVIRHLYGRPLETLLATWGISLILIQGVRVIFGAQNVEVANPNWLSGGIQLLPNLVLPYNRIAVIIFVLMVLALTWLLLNKTRLGMNVRAVTQNRAMAACCGVPTGRVDMLAFGLGSGIAGLGGVALSQLGNVGPELGQGYIIDSFLVVVLGGVGQLAGTVVAAFGLGIVNKILEPEIGAVLGKILILAMIVLFIQKRPQGLFAFKGRVID</sequence>
<keyword evidence="7 9" id="KW-0472">Membrane</keyword>
<dbReference type="GO" id="GO:0006865">
    <property type="term" value="P:amino acid transport"/>
    <property type="evidence" value="ECO:0007669"/>
    <property type="project" value="UniProtKB-KW"/>
</dbReference>
<dbReference type="Proteomes" id="UP000192536">
    <property type="component" value="Unassembled WGS sequence"/>
</dbReference>
<evidence type="ECO:0000256" key="8">
    <source>
        <dbReference type="ARBA" id="ARBA00037998"/>
    </source>
</evidence>
<reference evidence="11 12" key="1">
    <citation type="journal article" date="2017" name="Int. J. Syst. Evol. Microbiol.">
        <title>Rouxiella badensis sp. nov. and Rouxiella silvae sp. nov. isolated from peat bog soil in Germany and emendation of the genus description.</title>
        <authorList>
            <person name="Le Fleche-Mateos A."/>
            <person name="Kugler J.H."/>
            <person name="Hansen S.H."/>
            <person name="Syldatk C."/>
            <person name="Hausmann R."/>
            <person name="Lomprez F."/>
            <person name="Vandenbogaert M."/>
            <person name="Manuguerra J.C."/>
            <person name="Grimont P.A."/>
        </authorList>
    </citation>
    <scope>NUCLEOTIDE SEQUENCE [LARGE SCALE GENOMIC DNA]</scope>
    <source>
        <strain evidence="11 12">DSM 100043</strain>
    </source>
</reference>
<dbReference type="CDD" id="cd06582">
    <property type="entry name" value="TM_PBP1_LivH_like"/>
    <property type="match status" value="1"/>
</dbReference>
<evidence type="ECO:0000256" key="5">
    <source>
        <dbReference type="ARBA" id="ARBA00022970"/>
    </source>
</evidence>
<dbReference type="GO" id="GO:0022857">
    <property type="term" value="F:transmembrane transporter activity"/>
    <property type="evidence" value="ECO:0007669"/>
    <property type="project" value="InterPro"/>
</dbReference>
<keyword evidence="5" id="KW-0029">Amino-acid transport</keyword>
<keyword evidence="12" id="KW-1185">Reference proteome</keyword>
<protein>
    <submittedName>
        <fullName evidence="11">Urea ABC transporter permease subunit UrtB</fullName>
    </submittedName>
</protein>
<dbReference type="PANTHER" id="PTHR11795:SF447">
    <property type="entry name" value="ABC TRANSPORTER PERMEASE PROTEIN"/>
    <property type="match status" value="1"/>
</dbReference>
<evidence type="ECO:0000313" key="11">
    <source>
        <dbReference type="EMBL" id="ORJ24329.1"/>
    </source>
</evidence>
<dbReference type="InterPro" id="IPR017779">
    <property type="entry name" value="ABC_UrtB_bac"/>
</dbReference>
<evidence type="ECO:0000256" key="1">
    <source>
        <dbReference type="ARBA" id="ARBA00004429"/>
    </source>
</evidence>
<keyword evidence="3" id="KW-1003">Cell membrane</keyword>
<feature type="signal peptide" evidence="10">
    <location>
        <begin position="1"/>
        <end position="31"/>
    </location>
</feature>
<dbReference type="NCBIfam" id="TIGR03409">
    <property type="entry name" value="urea_trans_UrtB"/>
    <property type="match status" value="1"/>
</dbReference>
<accession>A0A1X0WC36</accession>
<feature type="transmembrane region" description="Helical" evidence="9">
    <location>
        <begin position="469"/>
        <end position="489"/>
    </location>
</feature>
<comment type="similarity">
    <text evidence="8">Belongs to the binding-protein-dependent transport system permease family. LivHM subfamily.</text>
</comment>
<feature type="transmembrane region" description="Helical" evidence="9">
    <location>
        <begin position="242"/>
        <end position="269"/>
    </location>
</feature>
<keyword evidence="6 9" id="KW-1133">Transmembrane helix</keyword>
<evidence type="ECO:0000313" key="12">
    <source>
        <dbReference type="Proteomes" id="UP000192536"/>
    </source>
</evidence>
<comment type="subcellular location">
    <subcellularLocation>
        <location evidence="1">Cell inner membrane</location>
        <topology evidence="1">Multi-pass membrane protein</topology>
    </subcellularLocation>
</comment>
<organism evidence="11 12">
    <name type="scientific">Rouxiella badensis</name>
    <dbReference type="NCBI Taxonomy" id="1646377"/>
    <lineage>
        <taxon>Bacteria</taxon>
        <taxon>Pseudomonadati</taxon>
        <taxon>Pseudomonadota</taxon>
        <taxon>Gammaproteobacteria</taxon>
        <taxon>Enterobacterales</taxon>
        <taxon>Yersiniaceae</taxon>
        <taxon>Rouxiella</taxon>
    </lineage>
</organism>
<keyword evidence="4 9" id="KW-0812">Transmembrane</keyword>
<feature type="transmembrane region" description="Helical" evidence="9">
    <location>
        <begin position="333"/>
        <end position="355"/>
    </location>
</feature>
<evidence type="ECO:0000256" key="4">
    <source>
        <dbReference type="ARBA" id="ARBA00022692"/>
    </source>
</evidence>
<name>A0A1X0WC36_9GAMM</name>
<evidence type="ECO:0000256" key="10">
    <source>
        <dbReference type="SAM" id="SignalP"/>
    </source>
</evidence>
<dbReference type="InterPro" id="IPR011989">
    <property type="entry name" value="ARM-like"/>
</dbReference>
<feature type="transmembrane region" description="Helical" evidence="9">
    <location>
        <begin position="501"/>
        <end position="518"/>
    </location>
</feature>
<evidence type="ECO:0000256" key="3">
    <source>
        <dbReference type="ARBA" id="ARBA00022475"/>
    </source>
</evidence>
<comment type="caution">
    <text evidence="11">The sequence shown here is derived from an EMBL/GenBank/DDBJ whole genome shotgun (WGS) entry which is preliminary data.</text>
</comment>
<proteinExistence type="inferred from homology"/>
<dbReference type="GO" id="GO:0005886">
    <property type="term" value="C:plasma membrane"/>
    <property type="evidence" value="ECO:0007669"/>
    <property type="project" value="UniProtKB-SubCell"/>
</dbReference>
<dbReference type="Gene3D" id="1.25.10.10">
    <property type="entry name" value="Leucine-rich Repeat Variant"/>
    <property type="match status" value="1"/>
</dbReference>
<dbReference type="InterPro" id="IPR001851">
    <property type="entry name" value="ABC_transp_permease"/>
</dbReference>
<dbReference type="AlphaFoldDB" id="A0A1X0WC36"/>
<gene>
    <name evidence="11" type="ORF">BS640_16925</name>
</gene>